<dbReference type="Proteomes" id="UP000054783">
    <property type="component" value="Unassembled WGS sequence"/>
</dbReference>
<evidence type="ECO:0000313" key="3">
    <source>
        <dbReference type="Proteomes" id="UP000054783"/>
    </source>
</evidence>
<evidence type="ECO:0000256" key="1">
    <source>
        <dbReference type="SAM" id="MobiDB-lite"/>
    </source>
</evidence>
<feature type="region of interest" description="Disordered" evidence="1">
    <location>
        <begin position="1"/>
        <end position="28"/>
    </location>
</feature>
<reference evidence="2 3" key="1">
    <citation type="submission" date="2015-01" db="EMBL/GenBank/DDBJ databases">
        <title>Evolution of Trichinella species and genotypes.</title>
        <authorList>
            <person name="Korhonen P.K."/>
            <person name="Edoardo P."/>
            <person name="Giuseppe L.R."/>
            <person name="Gasser R.B."/>
        </authorList>
    </citation>
    <scope>NUCLEOTIDE SEQUENCE [LARGE SCALE GENOMIC DNA]</scope>
    <source>
        <strain evidence="2">ISS2496</strain>
    </source>
</reference>
<comment type="caution">
    <text evidence="2">The sequence shown here is derived from an EMBL/GenBank/DDBJ whole genome shotgun (WGS) entry which is preliminary data.</text>
</comment>
<organism evidence="2 3">
    <name type="scientific">Trichinella patagoniensis</name>
    <dbReference type="NCBI Taxonomy" id="990121"/>
    <lineage>
        <taxon>Eukaryota</taxon>
        <taxon>Metazoa</taxon>
        <taxon>Ecdysozoa</taxon>
        <taxon>Nematoda</taxon>
        <taxon>Enoplea</taxon>
        <taxon>Dorylaimia</taxon>
        <taxon>Trichinellida</taxon>
        <taxon>Trichinellidae</taxon>
        <taxon>Trichinella</taxon>
    </lineage>
</organism>
<dbReference type="AlphaFoldDB" id="A0A0V0ZQH9"/>
<gene>
    <name evidence="2" type="ORF">T12_15082</name>
</gene>
<proteinExistence type="predicted"/>
<sequence>MSRPSLVRPGRVHGAPNQSTGIARQFHSPSLVRRWRGRSLPASSATLLRPFPGKCRRREKVCAACKHLYRFPDRPPL</sequence>
<name>A0A0V0ZQH9_9BILA</name>
<protein>
    <submittedName>
        <fullName evidence="2">Uncharacterized protein</fullName>
    </submittedName>
</protein>
<accession>A0A0V0ZQH9</accession>
<keyword evidence="3" id="KW-1185">Reference proteome</keyword>
<dbReference type="EMBL" id="JYDQ01000117">
    <property type="protein sequence ID" value="KRY14410.1"/>
    <property type="molecule type" value="Genomic_DNA"/>
</dbReference>
<evidence type="ECO:0000313" key="2">
    <source>
        <dbReference type="EMBL" id="KRY14410.1"/>
    </source>
</evidence>